<name>W9XKT1_9EURO</name>
<dbReference type="OrthoDB" id="4147939at2759"/>
<keyword evidence="2" id="KW-1185">Reference proteome</keyword>
<comment type="caution">
    <text evidence="1">The sequence shown here is derived from an EMBL/GenBank/DDBJ whole genome shotgun (WGS) entry which is preliminary data.</text>
</comment>
<dbReference type="HOGENOM" id="CLU_1320743_0_0_1"/>
<dbReference type="EMBL" id="AMGY01000006">
    <property type="protein sequence ID" value="EXJ81137.1"/>
    <property type="molecule type" value="Genomic_DNA"/>
</dbReference>
<dbReference type="GeneID" id="19171525"/>
<dbReference type="AlphaFoldDB" id="W9XKT1"/>
<dbReference type="Proteomes" id="UP000019478">
    <property type="component" value="Unassembled WGS sequence"/>
</dbReference>
<accession>W9XKT1</accession>
<reference evidence="1 2" key="1">
    <citation type="submission" date="2013-03" db="EMBL/GenBank/DDBJ databases">
        <title>The Genome Sequence of Capronia epimyces CBS 606.96.</title>
        <authorList>
            <consortium name="The Broad Institute Genomics Platform"/>
            <person name="Cuomo C."/>
            <person name="de Hoog S."/>
            <person name="Gorbushina A."/>
            <person name="Walker B."/>
            <person name="Young S.K."/>
            <person name="Zeng Q."/>
            <person name="Gargeya S."/>
            <person name="Fitzgerald M."/>
            <person name="Haas B."/>
            <person name="Abouelleil A."/>
            <person name="Allen A.W."/>
            <person name="Alvarado L."/>
            <person name="Arachchi H.M."/>
            <person name="Berlin A.M."/>
            <person name="Chapman S.B."/>
            <person name="Gainer-Dewar J."/>
            <person name="Goldberg J."/>
            <person name="Griggs A."/>
            <person name="Gujja S."/>
            <person name="Hansen M."/>
            <person name="Howarth C."/>
            <person name="Imamovic A."/>
            <person name="Ireland A."/>
            <person name="Larimer J."/>
            <person name="McCowan C."/>
            <person name="Murphy C."/>
            <person name="Pearson M."/>
            <person name="Poon T.W."/>
            <person name="Priest M."/>
            <person name="Roberts A."/>
            <person name="Saif S."/>
            <person name="Shea T."/>
            <person name="Sisk P."/>
            <person name="Sykes S."/>
            <person name="Wortman J."/>
            <person name="Nusbaum C."/>
            <person name="Birren B."/>
        </authorList>
    </citation>
    <scope>NUCLEOTIDE SEQUENCE [LARGE SCALE GENOMIC DNA]</scope>
    <source>
        <strain evidence="1 2">CBS 606.96</strain>
    </source>
</reference>
<proteinExistence type="predicted"/>
<gene>
    <name evidence="1" type="ORF">A1O3_07425</name>
</gene>
<sequence>MPIPMHIQPASILRSQTPFTAQDSLCEHDHNIRATTPRLCNESNSPPAFSFGSTVTLDPADLAATPDPVAVAEIKRAFPPYFPMCHSDLWAMIVAPSTGVMEPAIIDQEYQAQVEEELLERYRGEFYEQNDNETGSEFDWAPIKAEFEKMSGDAFDLKLGDEMRAGFDWSPIKEQFENVSEAVSDLKMEDETGAEFDEFFKRLEESGL</sequence>
<evidence type="ECO:0000313" key="2">
    <source>
        <dbReference type="Proteomes" id="UP000019478"/>
    </source>
</evidence>
<protein>
    <submittedName>
        <fullName evidence="1">Uncharacterized protein</fullName>
    </submittedName>
</protein>
<organism evidence="1 2">
    <name type="scientific">Capronia epimyces CBS 606.96</name>
    <dbReference type="NCBI Taxonomy" id="1182542"/>
    <lineage>
        <taxon>Eukaryota</taxon>
        <taxon>Fungi</taxon>
        <taxon>Dikarya</taxon>
        <taxon>Ascomycota</taxon>
        <taxon>Pezizomycotina</taxon>
        <taxon>Eurotiomycetes</taxon>
        <taxon>Chaetothyriomycetidae</taxon>
        <taxon>Chaetothyriales</taxon>
        <taxon>Herpotrichiellaceae</taxon>
        <taxon>Capronia</taxon>
    </lineage>
</organism>
<evidence type="ECO:0000313" key="1">
    <source>
        <dbReference type="EMBL" id="EXJ81137.1"/>
    </source>
</evidence>
<dbReference type="RefSeq" id="XP_007735725.1">
    <property type="nucleotide sequence ID" value="XM_007737535.1"/>
</dbReference>